<evidence type="ECO:0000313" key="3">
    <source>
        <dbReference type="Proteomes" id="UP001164286"/>
    </source>
</evidence>
<dbReference type="PANTHER" id="PTHR31131:SF6">
    <property type="entry name" value="CASTOR ACT DOMAIN-CONTAINING PROTEIN"/>
    <property type="match status" value="1"/>
</dbReference>
<dbReference type="CDD" id="cd04868">
    <property type="entry name" value="ACT_AK-like"/>
    <property type="match status" value="1"/>
</dbReference>
<organism evidence="2 3">
    <name type="scientific">Dioszegia hungarica</name>
    <dbReference type="NCBI Taxonomy" id="4972"/>
    <lineage>
        <taxon>Eukaryota</taxon>
        <taxon>Fungi</taxon>
        <taxon>Dikarya</taxon>
        <taxon>Basidiomycota</taxon>
        <taxon>Agaricomycotina</taxon>
        <taxon>Tremellomycetes</taxon>
        <taxon>Tremellales</taxon>
        <taxon>Bulleribasidiaceae</taxon>
        <taxon>Dioszegia</taxon>
    </lineage>
</organism>
<dbReference type="InterPro" id="IPR051719">
    <property type="entry name" value="CASTOR_mTORC1"/>
</dbReference>
<dbReference type="GO" id="GO:0006520">
    <property type="term" value="P:amino acid metabolic process"/>
    <property type="evidence" value="ECO:0007669"/>
    <property type="project" value="UniProtKB-ARBA"/>
</dbReference>
<sequence length="169" mass="18402">MSTTPDVTVQETGINKSDPSLQLIVSPFVAFLAQFPRDVVVPSILFYRNNYPLLSVVQSQGETTIVCALSPHPEYHRGASRAETGIPGILECFAVQPTSQGGPYAVLSVKGPLDLTLTGILNELTTPLRLAKVPIYAISTWNTDYILVPSEKLDRAVEVLKKTGWTFAD</sequence>
<dbReference type="Gene3D" id="3.30.2130.10">
    <property type="entry name" value="VC0802-like"/>
    <property type="match status" value="1"/>
</dbReference>
<dbReference type="GO" id="GO:0046394">
    <property type="term" value="P:carboxylic acid biosynthetic process"/>
    <property type="evidence" value="ECO:0007669"/>
    <property type="project" value="UniProtKB-ARBA"/>
</dbReference>
<dbReference type="PANTHER" id="PTHR31131">
    <property type="entry name" value="CHROMOSOME 1, WHOLE GENOME SHOTGUN SEQUENCE"/>
    <property type="match status" value="1"/>
</dbReference>
<dbReference type="RefSeq" id="XP_052942239.1">
    <property type="nucleotide sequence ID" value="XM_053091256.1"/>
</dbReference>
<dbReference type="EMBL" id="JAKWFO010000014">
    <property type="protein sequence ID" value="KAI9632462.1"/>
    <property type="molecule type" value="Genomic_DNA"/>
</dbReference>
<evidence type="ECO:0000259" key="1">
    <source>
        <dbReference type="Pfam" id="PF13840"/>
    </source>
</evidence>
<reference evidence="2" key="1">
    <citation type="journal article" date="2022" name="G3 (Bethesda)">
        <title>High quality genome of the basidiomycete yeast Dioszegia hungarica PDD-24b-2 isolated from cloud water.</title>
        <authorList>
            <person name="Jarrige D."/>
            <person name="Haridas S."/>
            <person name="Bleykasten-Grosshans C."/>
            <person name="Joly M."/>
            <person name="Nadalig T."/>
            <person name="Sancelme M."/>
            <person name="Vuilleumier S."/>
            <person name="Grigoriev I.V."/>
            <person name="Amato P."/>
            <person name="Bringel F."/>
        </authorList>
    </citation>
    <scope>NUCLEOTIDE SEQUENCE</scope>
    <source>
        <strain evidence="2">PDD-24b-2</strain>
    </source>
</reference>
<dbReference type="InterPro" id="IPR027795">
    <property type="entry name" value="CASTOR_ACT_dom"/>
</dbReference>
<dbReference type="SUPFAM" id="SSF55021">
    <property type="entry name" value="ACT-like"/>
    <property type="match status" value="1"/>
</dbReference>
<name>A0AA38H0D4_9TREE</name>
<accession>A0AA38H0D4</accession>
<proteinExistence type="predicted"/>
<dbReference type="GeneID" id="77730461"/>
<comment type="caution">
    <text evidence="2">The sequence shown here is derived from an EMBL/GenBank/DDBJ whole genome shotgun (WGS) entry which is preliminary data.</text>
</comment>
<evidence type="ECO:0000313" key="2">
    <source>
        <dbReference type="EMBL" id="KAI9632462.1"/>
    </source>
</evidence>
<dbReference type="InterPro" id="IPR045865">
    <property type="entry name" value="ACT-like_dom_sf"/>
</dbReference>
<dbReference type="AlphaFoldDB" id="A0AA38H0D4"/>
<keyword evidence="3" id="KW-1185">Reference proteome</keyword>
<dbReference type="Pfam" id="PF13840">
    <property type="entry name" value="ACT_7"/>
    <property type="match status" value="1"/>
</dbReference>
<dbReference type="Proteomes" id="UP001164286">
    <property type="component" value="Unassembled WGS sequence"/>
</dbReference>
<gene>
    <name evidence="2" type="ORF">MKK02DRAFT_40765</name>
</gene>
<feature type="domain" description="CASTOR ACT" evidence="1">
    <location>
        <begin position="104"/>
        <end position="161"/>
    </location>
</feature>
<protein>
    <submittedName>
        <fullName evidence="2">ACT domain-containing protein</fullName>
    </submittedName>
</protein>